<comment type="caution">
    <text evidence="2">The sequence shown here is derived from an EMBL/GenBank/DDBJ whole genome shotgun (WGS) entry which is preliminary data.</text>
</comment>
<evidence type="ECO:0000313" key="3">
    <source>
        <dbReference type="Proteomes" id="UP001596456"/>
    </source>
</evidence>
<protein>
    <submittedName>
        <fullName evidence="2">VOC family protein</fullName>
    </submittedName>
</protein>
<dbReference type="PANTHER" id="PTHR35006">
    <property type="entry name" value="GLYOXALASE FAMILY PROTEIN (AFU_ORTHOLOGUE AFUA_5G14830)"/>
    <property type="match status" value="1"/>
</dbReference>
<dbReference type="Gene3D" id="3.10.180.10">
    <property type="entry name" value="2,3-Dihydroxybiphenyl 1,2-Dioxygenase, domain 1"/>
    <property type="match status" value="1"/>
</dbReference>
<proteinExistence type="predicted"/>
<dbReference type="RefSeq" id="WP_377358896.1">
    <property type="nucleotide sequence ID" value="NZ_JBHTCM010000010.1"/>
</dbReference>
<accession>A0ABW2KW31</accession>
<evidence type="ECO:0000313" key="2">
    <source>
        <dbReference type="EMBL" id="MFC7333669.1"/>
    </source>
</evidence>
<gene>
    <name evidence="2" type="ORF">ACFQPS_10885</name>
</gene>
<dbReference type="InterPro" id="IPR029068">
    <property type="entry name" value="Glyas_Bleomycin-R_OHBP_Dase"/>
</dbReference>
<dbReference type="PROSITE" id="PS51819">
    <property type="entry name" value="VOC"/>
    <property type="match status" value="1"/>
</dbReference>
<dbReference type="CDD" id="cd07262">
    <property type="entry name" value="VOC_like"/>
    <property type="match status" value="1"/>
</dbReference>
<dbReference type="SUPFAM" id="SSF54593">
    <property type="entry name" value="Glyoxalase/Bleomycin resistance protein/Dihydroxybiphenyl dioxygenase"/>
    <property type="match status" value="1"/>
</dbReference>
<dbReference type="InterPro" id="IPR037523">
    <property type="entry name" value="VOC_core"/>
</dbReference>
<dbReference type="InterPro" id="IPR004360">
    <property type="entry name" value="Glyas_Fos-R_dOase_dom"/>
</dbReference>
<evidence type="ECO:0000259" key="1">
    <source>
        <dbReference type="PROSITE" id="PS51819"/>
    </source>
</evidence>
<sequence length="133" mass="14355">MLDHVSIPVADLERAIRFYDPVLAALGFRRQMESPQGVGYGQAGKPWFWIGRPSDFGGCVGPLPGFHLAFAAPDRAAVDAFHAAALAADGRDNGGPGLRLHYHPSYYAAFVFDPDGHRIEAVCHRPEPASEGN</sequence>
<dbReference type="PANTHER" id="PTHR35006:SF2">
    <property type="entry name" value="GLYOXALASE FAMILY PROTEIN (AFU_ORTHOLOGUE AFUA_5G14830)"/>
    <property type="match status" value="1"/>
</dbReference>
<dbReference type="Proteomes" id="UP001596456">
    <property type="component" value="Unassembled WGS sequence"/>
</dbReference>
<keyword evidence="3" id="KW-1185">Reference proteome</keyword>
<feature type="domain" description="VOC" evidence="1">
    <location>
        <begin position="1"/>
        <end position="124"/>
    </location>
</feature>
<dbReference type="EMBL" id="JBHTCM010000010">
    <property type="protein sequence ID" value="MFC7333669.1"/>
    <property type="molecule type" value="Genomic_DNA"/>
</dbReference>
<dbReference type="Pfam" id="PF00903">
    <property type="entry name" value="Glyoxalase"/>
    <property type="match status" value="1"/>
</dbReference>
<reference evidence="3" key="1">
    <citation type="journal article" date="2019" name="Int. J. Syst. Evol. Microbiol.">
        <title>The Global Catalogue of Microorganisms (GCM) 10K type strain sequencing project: providing services to taxonomists for standard genome sequencing and annotation.</title>
        <authorList>
            <consortium name="The Broad Institute Genomics Platform"/>
            <consortium name="The Broad Institute Genome Sequencing Center for Infectious Disease"/>
            <person name="Wu L."/>
            <person name="Ma J."/>
        </authorList>
    </citation>
    <scope>NUCLEOTIDE SEQUENCE [LARGE SCALE GENOMIC DNA]</scope>
    <source>
        <strain evidence="3">CGMCC 1.16275</strain>
    </source>
</reference>
<name>A0ABW2KW31_9PROT</name>
<organism evidence="2 3">
    <name type="scientific">Rhodocista pekingensis</name>
    <dbReference type="NCBI Taxonomy" id="201185"/>
    <lineage>
        <taxon>Bacteria</taxon>
        <taxon>Pseudomonadati</taxon>
        <taxon>Pseudomonadota</taxon>
        <taxon>Alphaproteobacteria</taxon>
        <taxon>Rhodospirillales</taxon>
        <taxon>Azospirillaceae</taxon>
        <taxon>Rhodocista</taxon>
    </lineage>
</organism>